<sequence length="150" mass="18317">MYGLCQQGEIFYFEQFYIVQYVFVREDPDGTRYIVQLHQLGKEHRQPFFVFRCINDPNSRFGLIQSRLYVASVCQERQREQLLSPGGRAYVQRVYNVVEPADLFYDLFYIQNNYLLFFKLHVFYIIHRHIQRFFHFPLQRVGIEQEAAWR</sequence>
<dbReference type="AlphaFoldDB" id="A0A645ADH6"/>
<accession>A0A645ADH6</accession>
<dbReference type="EMBL" id="VSSQ01013224">
    <property type="protein sequence ID" value="MPM51016.1"/>
    <property type="molecule type" value="Genomic_DNA"/>
</dbReference>
<evidence type="ECO:0000313" key="1">
    <source>
        <dbReference type="EMBL" id="MPM51016.1"/>
    </source>
</evidence>
<protein>
    <submittedName>
        <fullName evidence="1">Uncharacterized protein</fullName>
    </submittedName>
</protein>
<name>A0A645ADH6_9ZZZZ</name>
<gene>
    <name evidence="1" type="ORF">SDC9_97762</name>
</gene>
<organism evidence="1">
    <name type="scientific">bioreactor metagenome</name>
    <dbReference type="NCBI Taxonomy" id="1076179"/>
    <lineage>
        <taxon>unclassified sequences</taxon>
        <taxon>metagenomes</taxon>
        <taxon>ecological metagenomes</taxon>
    </lineage>
</organism>
<proteinExistence type="predicted"/>
<reference evidence="1" key="1">
    <citation type="submission" date="2019-08" db="EMBL/GenBank/DDBJ databases">
        <authorList>
            <person name="Kucharzyk K."/>
            <person name="Murdoch R.W."/>
            <person name="Higgins S."/>
            <person name="Loffler F."/>
        </authorList>
    </citation>
    <scope>NUCLEOTIDE SEQUENCE</scope>
</reference>
<comment type="caution">
    <text evidence="1">The sequence shown here is derived from an EMBL/GenBank/DDBJ whole genome shotgun (WGS) entry which is preliminary data.</text>
</comment>